<accession>A0A1M5Z9E1</accession>
<dbReference type="RefSeq" id="WP_073020112.1">
    <property type="nucleotide sequence ID" value="NZ_FQXU01000008.1"/>
</dbReference>
<protein>
    <submittedName>
        <fullName evidence="3">D-alanyl-D-alanine carboxypeptidase</fullName>
    </submittedName>
</protein>
<sequence length="302" mass="35020">MKKNLCRLLFLILIVINIPKITSATEERDYLITMKQDLLTLKLAYPEHVKSVEKNGDKVYLIMKSGKKVLYDDKRNKTHDDKLQDPDLQDMMEQIYPLEMPKEIMKKDFDPGRARSYEIFNEVYGDSKKAIETNLIALQYGYTNYQFNSKNGAKTSLETALKEVMPLAKSRGDIGGILYPASGTFNYRVISGTGRLSPHSYGIAIDLKSDKRDYWKWSSEKDGNSRLLQYPKELVEAFEKNNFVWGGKWGHFDILHFEYRPEIILKAKYFGGWSGEEESWHKGAPEDEDTKEFIEIINDNLK</sequence>
<dbReference type="InterPro" id="IPR009045">
    <property type="entry name" value="Zn_M74/Hedgehog-like"/>
</dbReference>
<dbReference type="InterPro" id="IPR039561">
    <property type="entry name" value="Peptidase_M15C"/>
</dbReference>
<evidence type="ECO:0000313" key="4">
    <source>
        <dbReference type="Proteomes" id="UP000184241"/>
    </source>
</evidence>
<dbReference type="EMBL" id="FQXU01000008">
    <property type="protein sequence ID" value="SHI20802.1"/>
    <property type="molecule type" value="Genomic_DNA"/>
</dbReference>
<feature type="signal peptide" evidence="1">
    <location>
        <begin position="1"/>
        <end position="24"/>
    </location>
</feature>
<name>A0A1M5Z9E1_9CLOT</name>
<evidence type="ECO:0000256" key="1">
    <source>
        <dbReference type="SAM" id="SignalP"/>
    </source>
</evidence>
<gene>
    <name evidence="3" type="ORF">SAMN02745941_02657</name>
</gene>
<dbReference type="Pfam" id="PF13539">
    <property type="entry name" value="Peptidase_M15_4"/>
    <property type="match status" value="1"/>
</dbReference>
<dbReference type="SUPFAM" id="SSF55166">
    <property type="entry name" value="Hedgehog/DD-peptidase"/>
    <property type="match status" value="1"/>
</dbReference>
<feature type="domain" description="Peptidase M15C" evidence="2">
    <location>
        <begin position="192"/>
        <end position="259"/>
    </location>
</feature>
<keyword evidence="3" id="KW-0121">Carboxypeptidase</keyword>
<evidence type="ECO:0000259" key="2">
    <source>
        <dbReference type="Pfam" id="PF13539"/>
    </source>
</evidence>
<dbReference type="Gene3D" id="3.30.1380.10">
    <property type="match status" value="1"/>
</dbReference>
<dbReference type="AlphaFoldDB" id="A0A1M5Z9E1"/>
<reference evidence="3 4" key="1">
    <citation type="submission" date="2016-11" db="EMBL/GenBank/DDBJ databases">
        <authorList>
            <person name="Jaros S."/>
            <person name="Januszkiewicz K."/>
            <person name="Wedrychowicz H."/>
        </authorList>
    </citation>
    <scope>NUCLEOTIDE SEQUENCE [LARGE SCALE GENOMIC DNA]</scope>
    <source>
        <strain evidence="3 4">DSM 6191</strain>
    </source>
</reference>
<proteinExistence type="predicted"/>
<dbReference type="Proteomes" id="UP000184241">
    <property type="component" value="Unassembled WGS sequence"/>
</dbReference>
<feature type="chain" id="PRO_5012047950" evidence="1">
    <location>
        <begin position="25"/>
        <end position="302"/>
    </location>
</feature>
<organism evidence="3 4">
    <name type="scientific">Clostridium intestinale DSM 6191</name>
    <dbReference type="NCBI Taxonomy" id="1121320"/>
    <lineage>
        <taxon>Bacteria</taxon>
        <taxon>Bacillati</taxon>
        <taxon>Bacillota</taxon>
        <taxon>Clostridia</taxon>
        <taxon>Eubacteriales</taxon>
        <taxon>Clostridiaceae</taxon>
        <taxon>Clostridium</taxon>
    </lineage>
</organism>
<keyword evidence="3" id="KW-0378">Hydrolase</keyword>
<keyword evidence="3" id="KW-0645">Protease</keyword>
<keyword evidence="1" id="KW-0732">Signal</keyword>
<evidence type="ECO:0000313" key="3">
    <source>
        <dbReference type="EMBL" id="SHI20802.1"/>
    </source>
</evidence>
<dbReference type="GO" id="GO:0004180">
    <property type="term" value="F:carboxypeptidase activity"/>
    <property type="evidence" value="ECO:0007669"/>
    <property type="project" value="UniProtKB-KW"/>
</dbReference>